<keyword evidence="2" id="KW-1185">Reference proteome</keyword>
<organism evidence="1 2">
    <name type="scientific">Cafeteria roenbergensis virus (strain BV-PW1)</name>
    <name type="common">CroV</name>
    <dbReference type="NCBI Taxonomy" id="693272"/>
    <lineage>
        <taxon>Viruses</taxon>
        <taxon>Varidnaviria</taxon>
        <taxon>Bamfordvirae</taxon>
        <taxon>Nucleocytoviricota</taxon>
        <taxon>Megaviricetes</taxon>
        <taxon>Imitervirales</taxon>
        <taxon>Mimiviridae</taxon>
        <taxon>Aliimimivirinae</taxon>
        <taxon>Rheavirus</taxon>
        <taxon>Rheavirus sinusmexicani</taxon>
    </lineage>
</organism>
<protein>
    <submittedName>
        <fullName evidence="1">Uncharacterized protein</fullName>
    </submittedName>
</protein>
<gene>
    <name evidence="1" type="ORF">crov415</name>
</gene>
<dbReference type="KEGG" id="vg:9887818"/>
<name>E3T5I6_CROVB</name>
<accession>E3T5I6</accession>
<dbReference type="EMBL" id="GU244497">
    <property type="protein sequence ID" value="ADO67449.1"/>
    <property type="molecule type" value="Genomic_DNA"/>
</dbReference>
<organismHost>
    <name type="scientific">Cafeteria roenbergensis</name>
    <name type="common">Marine flagellate</name>
    <dbReference type="NCBI Taxonomy" id="33653"/>
</organismHost>
<dbReference type="RefSeq" id="YP_003970048.1">
    <property type="nucleotide sequence ID" value="NC_014637.1"/>
</dbReference>
<reference evidence="1 2" key="1">
    <citation type="journal article" date="2010" name="Proc. Natl. Acad. Sci. U.S.A.">
        <title>Giant virus with a remarkable complement of genes infects marine zooplankton.</title>
        <authorList>
            <person name="Fischer M.G."/>
            <person name="Allen M.J."/>
            <person name="Wilson W.H."/>
            <person name="Suttle C.A."/>
        </authorList>
    </citation>
    <scope>NUCLEOTIDE SEQUENCE [LARGE SCALE GENOMIC DNA]</scope>
    <source>
        <strain evidence="1 2">BV-PW1</strain>
    </source>
</reference>
<sequence length="439" mass="51094">MAVYTGSDAVYTGSDINRETLNNHFPMPQPSRKVSNIYQRADNYYNMYDIYALLDENDFIKLFSIETYHKDADLDILTNIFKNDNIKIELVTSSIPSNIIEESKELFNELMQFDDNIYESLTKYIELQTKMIDVNSQLKILQNNLFCNKIVQPPNKENSTSFFDETPPIGVYLSTQPSNNQQGTPYFNNILTGYEENNKYSSFNKAAEIDESSTIFYNSFSKTFYLFNNTSSEFETIKRIKNCGFEKLLDIDLNLVDKKIMDTLLFSRKYDKNEISKVIELFKSTIKNNSDIELEKQIQNYIEFNYVITGELNDKIPAKKIKDDLASTLKLPASQFVSFRNKLGPILINLGLQKKRYKEGIFYYGLKKKDLIDSKDKLTDEQMTSEFRKLLKERENLISTNFPRENSSKDQIVDDLMKYTPHVSGISEISRETFEKIIS</sequence>
<dbReference type="GeneID" id="9887818"/>
<evidence type="ECO:0000313" key="2">
    <source>
        <dbReference type="Proteomes" id="UP000029781"/>
    </source>
</evidence>
<proteinExistence type="predicted"/>
<dbReference type="Proteomes" id="UP000029781">
    <property type="component" value="Segment"/>
</dbReference>
<evidence type="ECO:0000313" key="1">
    <source>
        <dbReference type="EMBL" id="ADO67449.1"/>
    </source>
</evidence>